<proteinExistence type="predicted"/>
<dbReference type="GO" id="GO:0004386">
    <property type="term" value="F:helicase activity"/>
    <property type="evidence" value="ECO:0007669"/>
    <property type="project" value="UniProtKB-KW"/>
</dbReference>
<evidence type="ECO:0000313" key="1">
    <source>
        <dbReference type="EMBL" id="KAK1384316.1"/>
    </source>
</evidence>
<dbReference type="EMBL" id="JAUIZM010000005">
    <property type="protein sequence ID" value="KAK1384316.1"/>
    <property type="molecule type" value="Genomic_DNA"/>
</dbReference>
<keyword evidence="1" id="KW-0547">Nucleotide-binding</keyword>
<dbReference type="Proteomes" id="UP001237642">
    <property type="component" value="Unassembled WGS sequence"/>
</dbReference>
<dbReference type="PANTHER" id="PTHR23274:SF48">
    <property type="entry name" value="ATP-DEPENDENT DNA HELICASE"/>
    <property type="match status" value="1"/>
</dbReference>
<organism evidence="1 2">
    <name type="scientific">Heracleum sosnowskyi</name>
    <dbReference type="NCBI Taxonomy" id="360622"/>
    <lineage>
        <taxon>Eukaryota</taxon>
        <taxon>Viridiplantae</taxon>
        <taxon>Streptophyta</taxon>
        <taxon>Embryophyta</taxon>
        <taxon>Tracheophyta</taxon>
        <taxon>Spermatophyta</taxon>
        <taxon>Magnoliopsida</taxon>
        <taxon>eudicotyledons</taxon>
        <taxon>Gunneridae</taxon>
        <taxon>Pentapetalae</taxon>
        <taxon>asterids</taxon>
        <taxon>campanulids</taxon>
        <taxon>Apiales</taxon>
        <taxon>Apiaceae</taxon>
        <taxon>Apioideae</taxon>
        <taxon>apioid superclade</taxon>
        <taxon>Tordylieae</taxon>
        <taxon>Tordyliinae</taxon>
        <taxon>Heracleum</taxon>
    </lineage>
</organism>
<reference evidence="1" key="1">
    <citation type="submission" date="2023-02" db="EMBL/GenBank/DDBJ databases">
        <title>Genome of toxic invasive species Heracleum sosnowskyi carries increased number of genes despite the absence of recent whole-genome duplications.</title>
        <authorList>
            <person name="Schelkunov M."/>
            <person name="Shtratnikova V."/>
            <person name="Makarenko M."/>
            <person name="Klepikova A."/>
            <person name="Omelchenko D."/>
            <person name="Novikova G."/>
            <person name="Obukhova E."/>
            <person name="Bogdanov V."/>
            <person name="Penin A."/>
            <person name="Logacheva M."/>
        </authorList>
    </citation>
    <scope>NUCLEOTIDE SEQUENCE</scope>
    <source>
        <strain evidence="1">Hsosn_3</strain>
        <tissue evidence="1">Leaf</tissue>
    </source>
</reference>
<reference evidence="1" key="2">
    <citation type="submission" date="2023-05" db="EMBL/GenBank/DDBJ databases">
        <authorList>
            <person name="Schelkunov M.I."/>
        </authorList>
    </citation>
    <scope>NUCLEOTIDE SEQUENCE</scope>
    <source>
        <strain evidence="1">Hsosn_3</strain>
        <tissue evidence="1">Leaf</tissue>
    </source>
</reference>
<evidence type="ECO:0000313" key="2">
    <source>
        <dbReference type="Proteomes" id="UP001237642"/>
    </source>
</evidence>
<dbReference type="InterPro" id="IPR027417">
    <property type="entry name" value="P-loop_NTPase"/>
</dbReference>
<dbReference type="SUPFAM" id="SSF52540">
    <property type="entry name" value="P-loop containing nucleoside triphosphate hydrolases"/>
    <property type="match status" value="1"/>
</dbReference>
<dbReference type="GO" id="GO:0006260">
    <property type="term" value="P:DNA replication"/>
    <property type="evidence" value="ECO:0007669"/>
    <property type="project" value="TreeGrafter"/>
</dbReference>
<name>A0AAD8MT54_9APIA</name>
<gene>
    <name evidence="1" type="ORF">POM88_022051</name>
</gene>
<keyword evidence="1" id="KW-0067">ATP-binding</keyword>
<dbReference type="AlphaFoldDB" id="A0AAD8MT54"/>
<dbReference type="GO" id="GO:0005657">
    <property type="term" value="C:replication fork"/>
    <property type="evidence" value="ECO:0007669"/>
    <property type="project" value="TreeGrafter"/>
</dbReference>
<dbReference type="CDD" id="cd18809">
    <property type="entry name" value="SF1_C_RecD"/>
    <property type="match status" value="1"/>
</dbReference>
<sequence>MFYWRSYWRCLCEDVVYQQRGLTRNNDLQLSDNQIQLYGLAASIDDVITSIYDGLENSYKSTTYLGERAILTPTNQVVDHLNDLIMDKIPVDPIVYYSSNMVQDDGTSEQGNSAFPIEYLNKIKISGNNVGAIHLIRRLDMCPSDTKLPFNFVRKQFRLQVCFAMTINKAQGQSLSKVGLYLPKPVFCHGQLYVAISRVTSAHGLKVYIETDHGSTTTITKNVVFEEIFYKLPTR</sequence>
<dbReference type="PANTHER" id="PTHR23274">
    <property type="entry name" value="DNA HELICASE-RELATED"/>
    <property type="match status" value="1"/>
</dbReference>
<accession>A0AAD8MT54</accession>
<keyword evidence="1" id="KW-0378">Hydrolase</keyword>
<protein>
    <submittedName>
        <fullName evidence="1">ATP-dependent DNA helicase</fullName>
    </submittedName>
</protein>
<keyword evidence="2" id="KW-1185">Reference proteome</keyword>
<comment type="caution">
    <text evidence="1">The sequence shown here is derived from an EMBL/GenBank/DDBJ whole genome shotgun (WGS) entry which is preliminary data.</text>
</comment>
<keyword evidence="1" id="KW-0347">Helicase</keyword>